<sequence length="628" mass="69705">MVLRTLITLTWLLVIFGVASGIPYETYILAPRSRELKPVSVKDVRGTVKNSEALLDGKSGTATFEGDGWVTLDYGKNIGGLLSIDVEKVSGEGARIGITFSESPVFISVNSSDGQSDGGRGEKIYLTVTPDHKRFTLPEDRIRGGFRYVSLSTSAGDTVEVNAVTTYFTPVSHRDPRDYTGYFHSSDELLNRIWYAGAYTNQMNTIEPTTGESNFGGRTAEGTYTWSLNTTVCEGIACVVDGAKRDRLVWPGDLVVQVQTMAVSTYDMEPLRVSLESLFFGQAANGMLPYLGWDFQGRKHGYVSFTYHLHNLNSLAHYVRYSGDNEYLAAKWPAFVKAINWSLSHIDSTGLMLVTSNRDWLRAGMGGHNIEANAILYYTLQLGIQFALQFNDTQIAGNWSTYAQTIKKQANTLLWDPQSNYDASPARWQRLGDRYPAPEAFGTTISPFISGLECEANLLIRNPTRALDLIRLQWGYMLDGAPMTNSTFVEGYSTDGSLVYRAYREYSRISHTHGWSTAQTYLLTSYIGGIHVEKKAGTRWRVEPLVGDLKTIDAGFSTRKGDFSIKIEADEKGNISSLKFCAPLCTRGTFVLVENGFLRQGDNKVRVGDAKATEELQGGCWEFEPIKA</sequence>
<evidence type="ECO:0000313" key="1">
    <source>
        <dbReference type="EMBL" id="KAL0937009.1"/>
    </source>
</evidence>
<proteinExistence type="predicted"/>
<accession>A0ACC3YYI6</accession>
<keyword evidence="2" id="KW-1185">Reference proteome</keyword>
<protein>
    <submittedName>
        <fullName evidence="1">Uncharacterized protein</fullName>
    </submittedName>
</protein>
<dbReference type="EMBL" id="VUJX02000005">
    <property type="protein sequence ID" value="KAL0937009.1"/>
    <property type="molecule type" value="Genomic_DNA"/>
</dbReference>
<dbReference type="Proteomes" id="UP000805649">
    <property type="component" value="Unassembled WGS sequence"/>
</dbReference>
<name>A0ACC3YYI6_COLTU</name>
<evidence type="ECO:0000313" key="2">
    <source>
        <dbReference type="Proteomes" id="UP000805649"/>
    </source>
</evidence>
<gene>
    <name evidence="1" type="ORF">CTRU02_209225</name>
</gene>
<comment type="caution">
    <text evidence="1">The sequence shown here is derived from an EMBL/GenBank/DDBJ whole genome shotgun (WGS) entry which is preliminary data.</text>
</comment>
<organism evidence="1 2">
    <name type="scientific">Colletotrichum truncatum</name>
    <name type="common">Anthracnose fungus</name>
    <name type="synonym">Colletotrichum capsici</name>
    <dbReference type="NCBI Taxonomy" id="5467"/>
    <lineage>
        <taxon>Eukaryota</taxon>
        <taxon>Fungi</taxon>
        <taxon>Dikarya</taxon>
        <taxon>Ascomycota</taxon>
        <taxon>Pezizomycotina</taxon>
        <taxon>Sordariomycetes</taxon>
        <taxon>Hypocreomycetidae</taxon>
        <taxon>Glomerellales</taxon>
        <taxon>Glomerellaceae</taxon>
        <taxon>Colletotrichum</taxon>
        <taxon>Colletotrichum truncatum species complex</taxon>
    </lineage>
</organism>
<reference evidence="1 2" key="1">
    <citation type="journal article" date="2020" name="Phytopathology">
        <title>Genome Sequence Resources of Colletotrichum truncatum, C. plurivorum, C. musicola, and C. sojae: Four Species Pathogenic to Soybean (Glycine max).</title>
        <authorList>
            <person name="Rogerio F."/>
            <person name="Boufleur T.R."/>
            <person name="Ciampi-Guillardi M."/>
            <person name="Sukno S.A."/>
            <person name="Thon M.R."/>
            <person name="Massola Junior N.S."/>
            <person name="Baroncelli R."/>
        </authorList>
    </citation>
    <scope>NUCLEOTIDE SEQUENCE [LARGE SCALE GENOMIC DNA]</scope>
    <source>
        <strain evidence="1 2">CMES1059</strain>
    </source>
</reference>